<feature type="compositionally biased region" description="Polar residues" evidence="2">
    <location>
        <begin position="589"/>
        <end position="599"/>
    </location>
</feature>
<evidence type="ECO:0000256" key="1">
    <source>
        <dbReference type="SAM" id="Coils"/>
    </source>
</evidence>
<proteinExistence type="predicted"/>
<dbReference type="SUPFAM" id="SSF48452">
    <property type="entry name" value="TPR-like"/>
    <property type="match status" value="1"/>
</dbReference>
<evidence type="ECO:0000256" key="2">
    <source>
        <dbReference type="SAM" id="MobiDB-lite"/>
    </source>
</evidence>
<comment type="caution">
    <text evidence="3">The sequence shown here is derived from an EMBL/GenBank/DDBJ whole genome shotgun (WGS) entry which is preliminary data.</text>
</comment>
<dbReference type="Gene3D" id="1.25.40.10">
    <property type="entry name" value="Tetratricopeptide repeat domain"/>
    <property type="match status" value="1"/>
</dbReference>
<keyword evidence="4" id="KW-1185">Reference proteome</keyword>
<evidence type="ECO:0008006" key="5">
    <source>
        <dbReference type="Google" id="ProtNLM"/>
    </source>
</evidence>
<evidence type="ECO:0000313" key="4">
    <source>
        <dbReference type="Proteomes" id="UP001107558"/>
    </source>
</evidence>
<gene>
    <name evidence="3" type="ORF">PVAND_008758</name>
</gene>
<feature type="coiled-coil region" evidence="1">
    <location>
        <begin position="249"/>
        <end position="276"/>
    </location>
</feature>
<protein>
    <recommendedName>
        <fullName evidence="5">Tetratricopeptide repeat protein</fullName>
    </recommendedName>
</protein>
<reference evidence="3" key="1">
    <citation type="submission" date="2021-03" db="EMBL/GenBank/DDBJ databases">
        <title>Chromosome level genome of the anhydrobiotic midge Polypedilum vanderplanki.</title>
        <authorList>
            <person name="Yoshida Y."/>
            <person name="Kikawada T."/>
            <person name="Gusev O."/>
        </authorList>
    </citation>
    <scope>NUCLEOTIDE SEQUENCE</scope>
    <source>
        <strain evidence="3">NIAS01</strain>
        <tissue evidence="3">Whole body or cell culture</tissue>
    </source>
</reference>
<keyword evidence="1" id="KW-0175">Coiled coil</keyword>
<organism evidence="3 4">
    <name type="scientific">Polypedilum vanderplanki</name>
    <name type="common">Sleeping chironomid midge</name>
    <dbReference type="NCBI Taxonomy" id="319348"/>
    <lineage>
        <taxon>Eukaryota</taxon>
        <taxon>Metazoa</taxon>
        <taxon>Ecdysozoa</taxon>
        <taxon>Arthropoda</taxon>
        <taxon>Hexapoda</taxon>
        <taxon>Insecta</taxon>
        <taxon>Pterygota</taxon>
        <taxon>Neoptera</taxon>
        <taxon>Endopterygota</taxon>
        <taxon>Diptera</taxon>
        <taxon>Nematocera</taxon>
        <taxon>Chironomoidea</taxon>
        <taxon>Chironomidae</taxon>
        <taxon>Chironominae</taxon>
        <taxon>Polypedilum</taxon>
        <taxon>Polypedilum</taxon>
    </lineage>
</organism>
<dbReference type="Proteomes" id="UP001107558">
    <property type="component" value="Chromosome 2"/>
</dbReference>
<evidence type="ECO:0000313" key="3">
    <source>
        <dbReference type="EMBL" id="KAG5679168.1"/>
    </source>
</evidence>
<sequence length="617" mass="71040">MSQLSDFTESKLRQRFGNKYVEDSLSTSDTGTIKRISYEIKEDKGKKAYGWNGRVAYYTHWENTNKIQYFDIDSGDYLSDNVNEAARKVINKGKEKFNNFDFNKARENFHSAYLKSTGQSNEEREAKTLRDLTDKVITAINAFNNGNYKESRDQLYSAYSEATDLMRATIGSKRNEFSETLNGSALNKFEQEDWSKAQELFNEAYHICVSDYTNEGEFKSRRDIAEKMKGINSTNDLAMLKEALNSTQNQRMRNILSNKMNKLEQYQKENQERIELEKGVDEFINKNFITAKNILQNVYNISTIGSSNKVTSKSYLNITNMVLESIDLMNSGEYLLGREKLSNAYNNTSEDRMKSAISQKKNEIAEIYNNSALSNFEQGNWTKAEELFNEAYLICTVGYINEQEFKNRKNIAEKLKSINSNNKITLLTETLYSVQNQRMRQIISMKLSKANKVTAEKNFNEAKSMWSQAWIAESAGRSNEASEKFSKAKELFEKASQLDSQNSTYRNWSTACSLKITGNNEFNQGVQLQMEGEELRNKSKFQEAKVKYQLAEKKFEEGLRKSGDQRFQSTINIARDQIKDIETLIQSQSGINTNPNQGHSIEDDNKKIDVDQTIEHN</sequence>
<name>A0A9J6CBB3_POLVA</name>
<dbReference type="InterPro" id="IPR011990">
    <property type="entry name" value="TPR-like_helical_dom_sf"/>
</dbReference>
<dbReference type="OrthoDB" id="8123614at2759"/>
<accession>A0A9J6CBB3</accession>
<dbReference type="AlphaFoldDB" id="A0A9J6CBB3"/>
<feature type="compositionally biased region" description="Basic and acidic residues" evidence="2">
    <location>
        <begin position="600"/>
        <end position="617"/>
    </location>
</feature>
<feature type="region of interest" description="Disordered" evidence="2">
    <location>
        <begin position="589"/>
        <end position="617"/>
    </location>
</feature>
<dbReference type="EMBL" id="JADBJN010000002">
    <property type="protein sequence ID" value="KAG5679168.1"/>
    <property type="molecule type" value="Genomic_DNA"/>
</dbReference>